<keyword evidence="1" id="KW-1133">Transmembrane helix</keyword>
<evidence type="ECO:0000313" key="3">
    <source>
        <dbReference type="Proteomes" id="UP001281761"/>
    </source>
</evidence>
<comment type="caution">
    <text evidence="2">The sequence shown here is derived from an EMBL/GenBank/DDBJ whole genome shotgun (WGS) entry which is preliminary data.</text>
</comment>
<feature type="transmembrane region" description="Helical" evidence="1">
    <location>
        <begin position="201"/>
        <end position="224"/>
    </location>
</feature>
<protein>
    <submittedName>
        <fullName evidence="2">Uncharacterized protein</fullName>
    </submittedName>
</protein>
<evidence type="ECO:0000313" key="2">
    <source>
        <dbReference type="EMBL" id="KAK2943513.1"/>
    </source>
</evidence>
<dbReference type="EMBL" id="JARBJD010000343">
    <property type="protein sequence ID" value="KAK2943513.1"/>
    <property type="molecule type" value="Genomic_DNA"/>
</dbReference>
<sequence>MWTTPLQKKHLSRNLWRPDFDMWHYHDDIERTPRTSICSRDTYQLDPFCKRRNCSFEWSCLYTVWTIYLLGSCSDRLLRGTKLTDQSNHNIIISLFVRTYTSPTDKRSYEDMQRLFHLSEFSPQSNGFMADLTFDVFLLIVPVVLNLLVMVFWLDGTWLIIFVLMAHMFNGVANLLGNIYGSFFKENLSDAPHLVGINWKYISVTTVTYLVFAIIHFSFIIAVLCGGRLFTCNVTGCCPSSKKYYYWSRRYSQIILSCGHNFVIFIFGSIVYVGVFVLVLLFNPVKNSTSTSLILHTINSAPTNRNHNSTVLATYTEYLPNQIAFFADCGREHLIHGDPDHLIKLLTEEIAGIEQVQSFVHHARIILVSVLLGLSIVIHLMIKCSLNDAFRCLHCRSKRQITPTQPASLAPEEEHEKIFHVLGDIHVQLAGNPNLSDVPTLIVARALLGRKFDELTLILIEEFARDDSLRALLAVERWTATESIPLLGEMYQVPDNLNQQEEVQFLITSLPTEFERIMRQFSVSGDKNIRATAINDWKIWMMMSFRVPILLNHFYFTWTADKKSVIRQFCVQHEAVKRRLEEIERREIARDFRTWKSLPDNNLSLLFNHTRLFLESDAIAQYKLAAVGRS</sequence>
<accession>A0ABQ9WW08</accession>
<feature type="transmembrane region" description="Helical" evidence="1">
    <location>
        <begin position="159"/>
        <end position="180"/>
    </location>
</feature>
<keyword evidence="3" id="KW-1185">Reference proteome</keyword>
<reference evidence="2 3" key="1">
    <citation type="journal article" date="2022" name="bioRxiv">
        <title>Genomics of Preaxostyla Flagellates Illuminates Evolutionary Transitions and the Path Towards Mitochondrial Loss.</title>
        <authorList>
            <person name="Novak L.V.F."/>
            <person name="Treitli S.C."/>
            <person name="Pyrih J."/>
            <person name="Halakuc P."/>
            <person name="Pipaliya S.V."/>
            <person name="Vacek V."/>
            <person name="Brzon O."/>
            <person name="Soukal P."/>
            <person name="Eme L."/>
            <person name="Dacks J.B."/>
            <person name="Karnkowska A."/>
            <person name="Elias M."/>
            <person name="Hampl V."/>
        </authorList>
    </citation>
    <scope>NUCLEOTIDE SEQUENCE [LARGE SCALE GENOMIC DNA]</scope>
    <source>
        <strain evidence="2">NAU3</strain>
        <tissue evidence="2">Gut</tissue>
    </source>
</reference>
<feature type="transmembrane region" description="Helical" evidence="1">
    <location>
        <begin position="262"/>
        <end position="282"/>
    </location>
</feature>
<organism evidence="2 3">
    <name type="scientific">Blattamonas nauphoetae</name>
    <dbReference type="NCBI Taxonomy" id="2049346"/>
    <lineage>
        <taxon>Eukaryota</taxon>
        <taxon>Metamonada</taxon>
        <taxon>Preaxostyla</taxon>
        <taxon>Oxymonadida</taxon>
        <taxon>Blattamonas</taxon>
    </lineage>
</organism>
<name>A0ABQ9WW08_9EUKA</name>
<keyword evidence="1" id="KW-0812">Transmembrane</keyword>
<keyword evidence="1" id="KW-0472">Membrane</keyword>
<feature type="transmembrane region" description="Helical" evidence="1">
    <location>
        <begin position="365"/>
        <end position="382"/>
    </location>
</feature>
<evidence type="ECO:0000256" key="1">
    <source>
        <dbReference type="SAM" id="Phobius"/>
    </source>
</evidence>
<gene>
    <name evidence="2" type="ORF">BLNAU_21582</name>
</gene>
<feature type="transmembrane region" description="Helical" evidence="1">
    <location>
        <begin position="132"/>
        <end position="153"/>
    </location>
</feature>
<dbReference type="Proteomes" id="UP001281761">
    <property type="component" value="Unassembled WGS sequence"/>
</dbReference>
<proteinExistence type="predicted"/>